<comment type="caution">
    <text evidence="2">The sequence shown here is derived from an EMBL/GenBank/DDBJ whole genome shotgun (WGS) entry which is preliminary data.</text>
</comment>
<dbReference type="InterPro" id="IPR048089">
    <property type="entry name" value="McdA"/>
</dbReference>
<sequence>MTGKVIAIVQQKGGSGKTTLAANLGVAASKRGLQVALLDTDPQGSLGRWFMTRRERLGQPGLDFSTSSAWGVSYECEKLKRVADLVIVDTPPKVDADLRPALREADLVLVPVSSSHVDLWATDGVLDLAARENRDAWLVLNRTRSGTRLGEQVAQAAAGLNAGLLQAHLANRVAYAESLGLGLGAVEMGRGVAADEVSRLTDEVLRLLEA</sequence>
<dbReference type="InterPro" id="IPR027417">
    <property type="entry name" value="P-loop_NTPase"/>
</dbReference>
<dbReference type="NCBIfam" id="NF041546">
    <property type="entry name" value="ParA_partition"/>
    <property type="match status" value="1"/>
</dbReference>
<dbReference type="PIRSF" id="PIRSF009320">
    <property type="entry name" value="Nuc_binding_HP_1000"/>
    <property type="match status" value="1"/>
</dbReference>
<dbReference type="Proteomes" id="UP000239736">
    <property type="component" value="Unassembled WGS sequence"/>
</dbReference>
<dbReference type="InterPro" id="IPR002586">
    <property type="entry name" value="CobQ/CobB/MinD/ParA_Nub-bd_dom"/>
</dbReference>
<feature type="domain" description="CobQ/CobB/MinD/ParA nucleotide binding" evidence="1">
    <location>
        <begin position="6"/>
        <end position="118"/>
    </location>
</feature>
<protein>
    <submittedName>
        <fullName evidence="2">Chromosome partitioning protein</fullName>
    </submittedName>
</protein>
<dbReference type="PANTHER" id="PTHR13696">
    <property type="entry name" value="P-LOOP CONTAINING NUCLEOSIDE TRIPHOSPHATE HYDROLASE"/>
    <property type="match status" value="1"/>
</dbReference>
<dbReference type="OrthoDB" id="9804460at2"/>
<dbReference type="RefSeq" id="WP_104068957.1">
    <property type="nucleotide sequence ID" value="NZ_PRDS01000001.1"/>
</dbReference>
<reference evidence="2 3" key="1">
    <citation type="submission" date="2018-01" db="EMBL/GenBank/DDBJ databases">
        <title>Genomic Encyclopedia of Archaeal and Bacterial Type Strains, Phase II (KMG-II): from individual species to whole genera.</title>
        <authorList>
            <person name="Goeker M."/>
        </authorList>
    </citation>
    <scope>NUCLEOTIDE SEQUENCE [LARGE SCALE GENOMIC DNA]</scope>
    <source>
        <strain evidence="2 3">DSM 12048</strain>
    </source>
</reference>
<dbReference type="InterPro" id="IPR050678">
    <property type="entry name" value="DNA_Partitioning_ATPase"/>
</dbReference>
<dbReference type="CDD" id="cd02042">
    <property type="entry name" value="ParAB_family"/>
    <property type="match status" value="1"/>
</dbReference>
<dbReference type="Pfam" id="PF01656">
    <property type="entry name" value="CbiA"/>
    <property type="match status" value="1"/>
</dbReference>
<dbReference type="SUPFAM" id="SSF52540">
    <property type="entry name" value="P-loop containing nucleoside triphosphate hydrolases"/>
    <property type="match status" value="1"/>
</dbReference>
<gene>
    <name evidence="2" type="ORF">LV82_00336</name>
</gene>
<evidence type="ECO:0000259" key="1">
    <source>
        <dbReference type="Pfam" id="PF01656"/>
    </source>
</evidence>
<dbReference type="AlphaFoldDB" id="A0A2S5JLM4"/>
<dbReference type="EMBL" id="PRDS01000001">
    <property type="protein sequence ID" value="PPB82406.1"/>
    <property type="molecule type" value="Genomic_DNA"/>
</dbReference>
<dbReference type="Gene3D" id="3.40.50.300">
    <property type="entry name" value="P-loop containing nucleotide triphosphate hydrolases"/>
    <property type="match status" value="1"/>
</dbReference>
<evidence type="ECO:0000313" key="3">
    <source>
        <dbReference type="Proteomes" id="UP000239736"/>
    </source>
</evidence>
<accession>A0A2S5JLM4</accession>
<organism evidence="2 3">
    <name type="scientific">Albidovulum inexpectatum</name>
    <dbReference type="NCBI Taxonomy" id="196587"/>
    <lineage>
        <taxon>Bacteria</taxon>
        <taxon>Pseudomonadati</taxon>
        <taxon>Pseudomonadota</taxon>
        <taxon>Alphaproteobacteria</taxon>
        <taxon>Rhodobacterales</taxon>
        <taxon>Paracoccaceae</taxon>
        <taxon>Albidovulum</taxon>
    </lineage>
</organism>
<evidence type="ECO:0000313" key="2">
    <source>
        <dbReference type="EMBL" id="PPB82406.1"/>
    </source>
</evidence>
<name>A0A2S5JLM4_9RHOB</name>
<keyword evidence="3" id="KW-1185">Reference proteome</keyword>
<proteinExistence type="predicted"/>
<dbReference type="PANTHER" id="PTHR13696:SF96">
    <property type="entry name" value="COBQ_COBB_MIND_PARA NUCLEOTIDE BINDING DOMAIN-CONTAINING PROTEIN"/>
    <property type="match status" value="1"/>
</dbReference>